<evidence type="ECO:0000313" key="2">
    <source>
        <dbReference type="EMBL" id="MBB4839200.1"/>
    </source>
</evidence>
<keyword evidence="1" id="KW-1133">Transmembrane helix</keyword>
<gene>
    <name evidence="2" type="ORF">HNP52_002269</name>
</gene>
<keyword evidence="3" id="KW-1185">Reference proteome</keyword>
<dbReference type="EMBL" id="JACHLN010000002">
    <property type="protein sequence ID" value="MBB4839200.1"/>
    <property type="molecule type" value="Genomic_DNA"/>
</dbReference>
<dbReference type="AlphaFoldDB" id="A0A7W7K2L1"/>
<dbReference type="Proteomes" id="UP000575241">
    <property type="component" value="Unassembled WGS sequence"/>
</dbReference>
<sequence length="93" mass="10135">MRNYKPTKGDIRWRDASNAKTNPFQEARLLQSVSHEYLSVMLHDNSGPTSTGFKSMLDAEVSRRGSALARRANLIAMASAALSAISIVIALLS</sequence>
<name>A0A7W7K2L1_9SPHN</name>
<dbReference type="RefSeq" id="WP_184166899.1">
    <property type="nucleotide sequence ID" value="NZ_JACHLN010000002.1"/>
</dbReference>
<reference evidence="2 3" key="1">
    <citation type="submission" date="2020-08" db="EMBL/GenBank/DDBJ databases">
        <title>Functional genomics of gut bacteria from endangered species of beetles.</title>
        <authorList>
            <person name="Carlos-Shanley C."/>
        </authorList>
    </citation>
    <scope>NUCLEOTIDE SEQUENCE [LARGE SCALE GENOMIC DNA]</scope>
    <source>
        <strain evidence="2 3">S00224</strain>
    </source>
</reference>
<keyword evidence="1" id="KW-0472">Membrane</keyword>
<feature type="transmembrane region" description="Helical" evidence="1">
    <location>
        <begin position="72"/>
        <end position="92"/>
    </location>
</feature>
<evidence type="ECO:0000256" key="1">
    <source>
        <dbReference type="SAM" id="Phobius"/>
    </source>
</evidence>
<organism evidence="2 3">
    <name type="scientific">Sphingomonas kyeonggiensis</name>
    <dbReference type="NCBI Taxonomy" id="1268553"/>
    <lineage>
        <taxon>Bacteria</taxon>
        <taxon>Pseudomonadati</taxon>
        <taxon>Pseudomonadota</taxon>
        <taxon>Alphaproteobacteria</taxon>
        <taxon>Sphingomonadales</taxon>
        <taxon>Sphingomonadaceae</taxon>
        <taxon>Sphingomonas</taxon>
    </lineage>
</organism>
<proteinExistence type="predicted"/>
<keyword evidence="1" id="KW-0812">Transmembrane</keyword>
<evidence type="ECO:0000313" key="3">
    <source>
        <dbReference type="Proteomes" id="UP000575241"/>
    </source>
</evidence>
<protein>
    <submittedName>
        <fullName evidence="2">Uncharacterized protein</fullName>
    </submittedName>
</protein>
<accession>A0A7W7K2L1</accession>
<comment type="caution">
    <text evidence="2">The sequence shown here is derived from an EMBL/GenBank/DDBJ whole genome shotgun (WGS) entry which is preliminary data.</text>
</comment>